<dbReference type="InterPro" id="IPR050879">
    <property type="entry name" value="Acyltransferase_3"/>
</dbReference>
<keyword evidence="1" id="KW-1133">Transmembrane helix</keyword>
<dbReference type="InterPro" id="IPR002656">
    <property type="entry name" value="Acyl_transf_3_dom"/>
</dbReference>
<evidence type="ECO:0000313" key="4">
    <source>
        <dbReference type="EMBL" id="MPV87612.1"/>
    </source>
</evidence>
<evidence type="ECO:0000256" key="1">
    <source>
        <dbReference type="SAM" id="Phobius"/>
    </source>
</evidence>
<gene>
    <name evidence="4" type="ORF">GB882_02945</name>
</gene>
<feature type="transmembrane region" description="Helical" evidence="1">
    <location>
        <begin position="22"/>
        <end position="42"/>
    </location>
</feature>
<proteinExistence type="predicted"/>
<dbReference type="AlphaFoldDB" id="A0A7J9USW8"/>
<keyword evidence="1" id="KW-0812">Transmembrane</keyword>
<dbReference type="Pfam" id="PF19040">
    <property type="entry name" value="SGNH"/>
    <property type="match status" value="1"/>
</dbReference>
<feature type="transmembrane region" description="Helical" evidence="1">
    <location>
        <begin position="310"/>
        <end position="333"/>
    </location>
</feature>
<comment type="caution">
    <text evidence="4">The sequence shown here is derived from an EMBL/GenBank/DDBJ whole genome shotgun (WGS) entry which is preliminary data.</text>
</comment>
<feature type="domain" description="Acyltransferase 3" evidence="2">
    <location>
        <begin position="3"/>
        <end position="330"/>
    </location>
</feature>
<feature type="transmembrane region" description="Helical" evidence="1">
    <location>
        <begin position="219"/>
        <end position="240"/>
    </location>
</feature>
<evidence type="ECO:0000259" key="2">
    <source>
        <dbReference type="Pfam" id="PF01757"/>
    </source>
</evidence>
<feature type="transmembrane region" description="Helical" evidence="1">
    <location>
        <begin position="128"/>
        <end position="151"/>
    </location>
</feature>
<reference evidence="4 5" key="1">
    <citation type="submission" date="2019-10" db="EMBL/GenBank/DDBJ databases">
        <title>Georgenia wutianyii sp. nov. and Georgenia yuyongxinii sp. nov. isolated from plateau pika (Ochotona curzoniae) in the Qinghai-Tibet plateau of China.</title>
        <authorList>
            <person name="Tian Z."/>
        </authorList>
    </citation>
    <scope>NUCLEOTIDE SEQUENCE [LARGE SCALE GENOMIC DNA]</scope>
    <source>
        <strain evidence="4 5">JCM 15130</strain>
    </source>
</reference>
<name>A0A7J9USW8_9MICO</name>
<dbReference type="GO" id="GO:0009103">
    <property type="term" value="P:lipopolysaccharide biosynthetic process"/>
    <property type="evidence" value="ECO:0007669"/>
    <property type="project" value="TreeGrafter"/>
</dbReference>
<dbReference type="Proteomes" id="UP000429644">
    <property type="component" value="Unassembled WGS sequence"/>
</dbReference>
<dbReference type="Pfam" id="PF01757">
    <property type="entry name" value="Acyl_transf_3"/>
    <property type="match status" value="1"/>
</dbReference>
<feature type="transmembrane region" description="Helical" evidence="1">
    <location>
        <begin position="286"/>
        <end position="303"/>
    </location>
</feature>
<keyword evidence="4" id="KW-0808">Transferase</keyword>
<evidence type="ECO:0000313" key="5">
    <source>
        <dbReference type="Proteomes" id="UP000429644"/>
    </source>
</evidence>
<accession>A0A7J9USW8</accession>
<protein>
    <submittedName>
        <fullName evidence="4">Acyltransferase family protein</fullName>
    </submittedName>
</protein>
<sequence>MQGLRSLAVLMVVVYHVFLDRVSGGVDVFLMISAFLLTLSFVRKVEGGRPLGLAGHWLHRFKRLLPAAAVTILGTLVAVGVLLPSSRWTAVIEQAWASLLYWQNWLLAAASVDYYARDDSLASPLQHFWSLSIQGQVFILWPLIFAAGAWLSRRLGWRYRTVLAVAFGAVFAGSLAFSVHETATNQAFAYFDTRARLWEFAAGSLLALALPYLRPARALRVVLGWTGVLAMLACGLVLPVGQAFPGAVALWPLLAAALVIVAGQTGAQVGADRVLSARPLVGLGNVSYALYLVHWPILTVYLATTDQARAGLGAGLAIIAASIGAAYLVTYLVETPLRRATWTEAAWWRMGTVVAACLLVVATPVAAWQLNIDRAARAAASGVSADNPGALALRPGYEAVGDPDAPTLPLATQLDLQWASLDHPCEGDLATADPLLELCRQTTPLTAPDKVVVLVGDSHAEQWLEALEPVAAQQNWQLVALLKGGCAFGEPTAPGQNPDCLDWLHAAKQYVLDVHPDAIFTVATAASPTGPDERLVTGYRDLVTEMTGLGIDVLGVRDNPRFAVDMYECVEQRGADPCEVDLDRALAPVSPAEALSGIPGFFPVDLTDRLCPGTACPPVIGNVYVYLDDNHLTADYAATLATDLRERLLAVTGW</sequence>
<organism evidence="4 5">
    <name type="scientific">Georgenia ruanii</name>
    <dbReference type="NCBI Taxonomy" id="348442"/>
    <lineage>
        <taxon>Bacteria</taxon>
        <taxon>Bacillati</taxon>
        <taxon>Actinomycetota</taxon>
        <taxon>Actinomycetes</taxon>
        <taxon>Micrococcales</taxon>
        <taxon>Bogoriellaceae</taxon>
        <taxon>Georgenia</taxon>
    </lineage>
</organism>
<dbReference type="GO" id="GO:0016020">
    <property type="term" value="C:membrane"/>
    <property type="evidence" value="ECO:0007669"/>
    <property type="project" value="TreeGrafter"/>
</dbReference>
<keyword evidence="1" id="KW-0472">Membrane</keyword>
<dbReference type="GO" id="GO:0016747">
    <property type="term" value="F:acyltransferase activity, transferring groups other than amino-acyl groups"/>
    <property type="evidence" value="ECO:0007669"/>
    <property type="project" value="InterPro"/>
</dbReference>
<feature type="transmembrane region" description="Helical" evidence="1">
    <location>
        <begin position="95"/>
        <end position="116"/>
    </location>
</feature>
<feature type="domain" description="SGNH" evidence="3">
    <location>
        <begin position="435"/>
        <end position="643"/>
    </location>
</feature>
<feature type="transmembrane region" description="Helical" evidence="1">
    <location>
        <begin position="63"/>
        <end position="83"/>
    </location>
</feature>
<dbReference type="EMBL" id="WHPD01000646">
    <property type="protein sequence ID" value="MPV87612.1"/>
    <property type="molecule type" value="Genomic_DNA"/>
</dbReference>
<feature type="transmembrane region" description="Helical" evidence="1">
    <location>
        <begin position="157"/>
        <end position="177"/>
    </location>
</feature>
<dbReference type="PANTHER" id="PTHR23028:SF53">
    <property type="entry name" value="ACYL_TRANSF_3 DOMAIN-CONTAINING PROTEIN"/>
    <property type="match status" value="1"/>
</dbReference>
<feature type="transmembrane region" description="Helical" evidence="1">
    <location>
        <begin position="345"/>
        <end position="368"/>
    </location>
</feature>
<dbReference type="InterPro" id="IPR043968">
    <property type="entry name" value="SGNH"/>
</dbReference>
<keyword evidence="5" id="KW-1185">Reference proteome</keyword>
<dbReference type="PANTHER" id="PTHR23028">
    <property type="entry name" value="ACETYLTRANSFERASE"/>
    <property type="match status" value="1"/>
</dbReference>
<keyword evidence="4" id="KW-0012">Acyltransferase</keyword>
<evidence type="ECO:0000259" key="3">
    <source>
        <dbReference type="Pfam" id="PF19040"/>
    </source>
</evidence>
<feature type="transmembrane region" description="Helical" evidence="1">
    <location>
        <begin position="197"/>
        <end position="213"/>
    </location>
</feature>
<feature type="transmembrane region" description="Helical" evidence="1">
    <location>
        <begin position="247"/>
        <end position="266"/>
    </location>
</feature>